<keyword evidence="3" id="KW-1185">Reference proteome</keyword>
<comment type="caution">
    <text evidence="2">The sequence shown here is derived from an EMBL/GenBank/DDBJ whole genome shotgun (WGS) entry which is preliminary data.</text>
</comment>
<dbReference type="EMBL" id="JBJUIK010000003">
    <property type="protein sequence ID" value="KAL3533500.1"/>
    <property type="molecule type" value="Genomic_DNA"/>
</dbReference>
<protein>
    <submittedName>
        <fullName evidence="2">Uncharacterized protein</fullName>
    </submittedName>
</protein>
<evidence type="ECO:0000256" key="1">
    <source>
        <dbReference type="SAM" id="MobiDB-lite"/>
    </source>
</evidence>
<organism evidence="2 3">
    <name type="scientific">Cinchona calisaya</name>
    <dbReference type="NCBI Taxonomy" id="153742"/>
    <lineage>
        <taxon>Eukaryota</taxon>
        <taxon>Viridiplantae</taxon>
        <taxon>Streptophyta</taxon>
        <taxon>Embryophyta</taxon>
        <taxon>Tracheophyta</taxon>
        <taxon>Spermatophyta</taxon>
        <taxon>Magnoliopsida</taxon>
        <taxon>eudicotyledons</taxon>
        <taxon>Gunneridae</taxon>
        <taxon>Pentapetalae</taxon>
        <taxon>asterids</taxon>
        <taxon>lamiids</taxon>
        <taxon>Gentianales</taxon>
        <taxon>Rubiaceae</taxon>
        <taxon>Cinchonoideae</taxon>
        <taxon>Cinchoneae</taxon>
        <taxon>Cinchona</taxon>
    </lineage>
</organism>
<dbReference type="AlphaFoldDB" id="A0ABD3AQQ5"/>
<feature type="region of interest" description="Disordered" evidence="1">
    <location>
        <begin position="22"/>
        <end position="45"/>
    </location>
</feature>
<proteinExistence type="predicted"/>
<reference evidence="2 3" key="1">
    <citation type="submission" date="2024-11" db="EMBL/GenBank/DDBJ databases">
        <title>A near-complete genome assembly of Cinchona calisaya.</title>
        <authorList>
            <person name="Lian D.C."/>
            <person name="Zhao X.W."/>
            <person name="Wei L."/>
        </authorList>
    </citation>
    <scope>NUCLEOTIDE SEQUENCE [LARGE SCALE GENOMIC DNA]</scope>
    <source>
        <tissue evidence="2">Nenye</tissue>
    </source>
</reference>
<sequence length="110" mass="12373">MIMEDNDDYFSSSDESCILALNDDEDDGVSGETLSASDTDKSDIDFSDFEENVDSDIVFDSETDEAIDPMKAAMRSKMWTYNPRDDAEFEKGMPFTNVDAFRAALKGYVF</sequence>
<dbReference type="Proteomes" id="UP001630127">
    <property type="component" value="Unassembled WGS sequence"/>
</dbReference>
<accession>A0ABD3AQQ5</accession>
<gene>
    <name evidence="2" type="ORF">ACH5RR_007021</name>
</gene>
<name>A0ABD3AQQ5_9GENT</name>
<evidence type="ECO:0000313" key="3">
    <source>
        <dbReference type="Proteomes" id="UP001630127"/>
    </source>
</evidence>
<evidence type="ECO:0000313" key="2">
    <source>
        <dbReference type="EMBL" id="KAL3533500.1"/>
    </source>
</evidence>